<keyword evidence="2" id="KW-0812">Transmembrane</keyword>
<dbReference type="SUPFAM" id="SSF48452">
    <property type="entry name" value="TPR-like"/>
    <property type="match status" value="1"/>
</dbReference>
<evidence type="ECO:0000313" key="4">
    <source>
        <dbReference type="Proteomes" id="UP000664317"/>
    </source>
</evidence>
<dbReference type="RefSeq" id="WP_206580144.1">
    <property type="nucleotide sequence ID" value="NZ_JAFKCT010000012.1"/>
</dbReference>
<dbReference type="SMART" id="SM00028">
    <property type="entry name" value="TPR"/>
    <property type="match status" value="3"/>
</dbReference>
<dbReference type="EMBL" id="JAFKCT010000012">
    <property type="protein sequence ID" value="MBN7813371.1"/>
    <property type="molecule type" value="Genomic_DNA"/>
</dbReference>
<protein>
    <submittedName>
        <fullName evidence="3">Tetratricopeptide repeat protein</fullName>
    </submittedName>
</protein>
<keyword evidence="2" id="KW-1133">Transmembrane helix</keyword>
<dbReference type="InterPro" id="IPR016032">
    <property type="entry name" value="Sig_transdc_resp-reg_C-effctor"/>
</dbReference>
<comment type="caution">
    <text evidence="3">The sequence shown here is derived from an EMBL/GenBank/DDBJ whole genome shotgun (WGS) entry which is preliminary data.</text>
</comment>
<dbReference type="InterPro" id="IPR019734">
    <property type="entry name" value="TPR_rpt"/>
</dbReference>
<name>A0ABS3CA06_9BACT</name>
<keyword evidence="2" id="KW-0472">Membrane</keyword>
<feature type="transmembrane region" description="Helical" evidence="2">
    <location>
        <begin position="357"/>
        <end position="376"/>
    </location>
</feature>
<organism evidence="3 4">
    <name type="scientific">Algoriphagus oliviformis</name>
    <dbReference type="NCBI Taxonomy" id="2811231"/>
    <lineage>
        <taxon>Bacteria</taxon>
        <taxon>Pseudomonadati</taxon>
        <taxon>Bacteroidota</taxon>
        <taxon>Cytophagia</taxon>
        <taxon>Cytophagales</taxon>
        <taxon>Cyclobacteriaceae</taxon>
        <taxon>Algoriphagus</taxon>
    </lineage>
</organism>
<dbReference type="Proteomes" id="UP000664317">
    <property type="component" value="Unassembled WGS sequence"/>
</dbReference>
<evidence type="ECO:0000256" key="2">
    <source>
        <dbReference type="SAM" id="Phobius"/>
    </source>
</evidence>
<sequence>MQKLHRLGLVLSLFLILAESHARQDLLKLHDIDPEASYFEDSLLARQSDRELQPLRESLRQKMAKGDTLGAIRDLNSLSSIYTNRVDYAKSYDGYWQALLLADRIGDDRAKALSYNGLAILYSLFDRREEALQHYQLSLSINKALVESGQLDSIALRESYFPLAVHFKYEGDFERANAYLDSCENIRSPQNNSLFTQSERSHVLGLAGRPEDGKKALSKLERSISEAHPEYLPVYFNYLGDMYFLNQEWNESEASYLKAAKAAFTHQRHLNYVPDIYEKLAWVLEQNGKPAQANDYLKLANDINRFLYSSRSPKNRQLLEIKDEFRLEQQKARELAREQELQNLQQREEITRLQNSMLLGGVIFLISLGFFLFKYWKAKHLAERSRLEHQRKLENEKAQEIVQIKNQELTGTTLKMVAKDELIDQIKGQLKSMQAEPHGKELVKLIKTIDINKDQSWLDFENRFLALNEGFYERIQQLHPELKPYDLKVCALIKLDFSGKEMARLLGISPESANTSRYRLRKKLGLKKEDNLGEYIVKITSS</sequence>
<feature type="coiled-coil region" evidence="1">
    <location>
        <begin position="318"/>
        <end position="410"/>
    </location>
</feature>
<evidence type="ECO:0000313" key="3">
    <source>
        <dbReference type="EMBL" id="MBN7813371.1"/>
    </source>
</evidence>
<dbReference type="Gene3D" id="1.10.10.10">
    <property type="entry name" value="Winged helix-like DNA-binding domain superfamily/Winged helix DNA-binding domain"/>
    <property type="match status" value="1"/>
</dbReference>
<dbReference type="InterPro" id="IPR011990">
    <property type="entry name" value="TPR-like_helical_dom_sf"/>
</dbReference>
<keyword evidence="4" id="KW-1185">Reference proteome</keyword>
<gene>
    <name evidence="3" type="ORF">J0A68_20620</name>
</gene>
<evidence type="ECO:0000256" key="1">
    <source>
        <dbReference type="SAM" id="Coils"/>
    </source>
</evidence>
<dbReference type="Gene3D" id="1.25.40.10">
    <property type="entry name" value="Tetratricopeptide repeat domain"/>
    <property type="match status" value="2"/>
</dbReference>
<proteinExistence type="predicted"/>
<dbReference type="InterPro" id="IPR036388">
    <property type="entry name" value="WH-like_DNA-bd_sf"/>
</dbReference>
<keyword evidence="1" id="KW-0175">Coiled coil</keyword>
<dbReference type="SUPFAM" id="SSF46894">
    <property type="entry name" value="C-terminal effector domain of the bipartite response regulators"/>
    <property type="match status" value="1"/>
</dbReference>
<accession>A0ABS3CA06</accession>
<reference evidence="3 4" key="1">
    <citation type="submission" date="2021-03" db="EMBL/GenBank/DDBJ databases">
        <title>novel species isolated from a fishpond in China.</title>
        <authorList>
            <person name="Lu H."/>
            <person name="Cai Z."/>
        </authorList>
    </citation>
    <scope>NUCLEOTIDE SEQUENCE [LARGE SCALE GENOMIC DNA]</scope>
    <source>
        <strain evidence="3 4">H41</strain>
    </source>
</reference>